<dbReference type="OrthoDB" id="5298532at2"/>
<proteinExistence type="predicted"/>
<accession>A0A177NPF6</accession>
<dbReference type="AlphaFoldDB" id="A0A177NPF6"/>
<name>A0A177NPF6_9GAMM</name>
<dbReference type="Proteomes" id="UP000077857">
    <property type="component" value="Unassembled WGS sequence"/>
</dbReference>
<dbReference type="RefSeq" id="WP_064039279.1">
    <property type="nucleotide sequence ID" value="NZ_LUUJ01000044.1"/>
</dbReference>
<protein>
    <submittedName>
        <fullName evidence="1">AlpA family transcriptional regulator</fullName>
    </submittedName>
</protein>
<dbReference type="Pfam" id="PF05930">
    <property type="entry name" value="Phage_AlpA"/>
    <property type="match status" value="1"/>
</dbReference>
<organism evidence="1 2">
    <name type="scientific">Methylomonas koyamae</name>
    <dbReference type="NCBI Taxonomy" id="702114"/>
    <lineage>
        <taxon>Bacteria</taxon>
        <taxon>Pseudomonadati</taxon>
        <taxon>Pseudomonadota</taxon>
        <taxon>Gammaproteobacteria</taxon>
        <taxon>Methylococcales</taxon>
        <taxon>Methylococcaceae</taxon>
        <taxon>Methylomonas</taxon>
    </lineage>
</organism>
<dbReference type="InterPro" id="IPR010260">
    <property type="entry name" value="AlpA"/>
</dbReference>
<reference evidence="1 2" key="1">
    <citation type="submission" date="2016-03" db="EMBL/GenBank/DDBJ databases">
        <authorList>
            <person name="Ploux O."/>
        </authorList>
    </citation>
    <scope>NUCLEOTIDE SEQUENCE [LARGE SCALE GENOMIC DNA]</scope>
    <source>
        <strain evidence="1 2">R-45378</strain>
    </source>
</reference>
<evidence type="ECO:0000313" key="1">
    <source>
        <dbReference type="EMBL" id="OAI19855.1"/>
    </source>
</evidence>
<sequence length="76" mass="8519">MSEAKAPQPAVGYLRVWDIVGDRKRGIEPLIPVSRTTWWNGVKEGKYPKPVKLSERITVWKRADIMGLLESVGGEA</sequence>
<dbReference type="EMBL" id="LUUJ01000044">
    <property type="protein sequence ID" value="OAI19855.1"/>
    <property type="molecule type" value="Genomic_DNA"/>
</dbReference>
<gene>
    <name evidence="1" type="ORF">A1507_05745</name>
</gene>
<comment type="caution">
    <text evidence="1">The sequence shown here is derived from an EMBL/GenBank/DDBJ whole genome shotgun (WGS) entry which is preliminary data.</text>
</comment>
<evidence type="ECO:0000313" key="2">
    <source>
        <dbReference type="Proteomes" id="UP000077857"/>
    </source>
</evidence>